<comment type="caution">
    <text evidence="7">The sequence shown here is derived from an EMBL/GenBank/DDBJ whole genome shotgun (WGS) entry which is preliminary data.</text>
</comment>
<evidence type="ECO:0000256" key="4">
    <source>
        <dbReference type="PIRSR" id="PIRSR606225-1"/>
    </source>
</evidence>
<dbReference type="Gene3D" id="3.30.2350.10">
    <property type="entry name" value="Pseudouridine synthase"/>
    <property type="match status" value="1"/>
</dbReference>
<dbReference type="InterPro" id="IPR006224">
    <property type="entry name" value="PsdUridine_synth_RluA-like_CS"/>
</dbReference>
<sequence>MPHHLEPLTFSRHVTKEMPLRDFLIQELKLSRTAINKVKHGGGSLLVNGQPVTVRAKLSEQDRVDVIFPPEAKGEGITSEKMPLDIHFEDDLMLILNKPAYLATVPGYNHRHQALANGVSYYLEQQQKAYTAHPVTRLDRNTSGLVLFAKHSVAHDWFVRMQKERTLHRMYLAIVHGRLSSQRGTIAAPIGRKVGSIIERCVTTEGKHAVTHYEVVKEMANRSLIAITLETGRTHQIRVHLSHIGHPLVGDDLYGGSTAVMPRHALHSAKLVFQHPYTNQRMEASSPLPEDMQALLR</sequence>
<dbReference type="InterPro" id="IPR006225">
    <property type="entry name" value="PsdUridine_synth_RluC/D"/>
</dbReference>
<name>A0A8J3E0J6_9BACL</name>
<evidence type="ECO:0000259" key="6">
    <source>
        <dbReference type="Pfam" id="PF00849"/>
    </source>
</evidence>
<comment type="catalytic activity">
    <reaction evidence="1 5">
        <text>a uridine in RNA = a pseudouridine in RNA</text>
        <dbReference type="Rhea" id="RHEA:48348"/>
        <dbReference type="Rhea" id="RHEA-COMP:12068"/>
        <dbReference type="Rhea" id="RHEA-COMP:12069"/>
        <dbReference type="ChEBI" id="CHEBI:65314"/>
        <dbReference type="ChEBI" id="CHEBI:65315"/>
    </reaction>
</comment>
<dbReference type="GO" id="GO:0009982">
    <property type="term" value="F:pseudouridine synthase activity"/>
    <property type="evidence" value="ECO:0007669"/>
    <property type="project" value="InterPro"/>
</dbReference>
<dbReference type="RefSeq" id="WP_188696766.1">
    <property type="nucleotide sequence ID" value="NZ_BMIR01000019.1"/>
</dbReference>
<evidence type="ECO:0000256" key="5">
    <source>
        <dbReference type="RuleBase" id="RU362028"/>
    </source>
</evidence>
<dbReference type="GO" id="GO:0000455">
    <property type="term" value="P:enzyme-directed rRNA pseudouridine synthesis"/>
    <property type="evidence" value="ECO:0007669"/>
    <property type="project" value="TreeGrafter"/>
</dbReference>
<dbReference type="PANTHER" id="PTHR21600">
    <property type="entry name" value="MITOCHONDRIAL RNA PSEUDOURIDINE SYNTHASE"/>
    <property type="match status" value="1"/>
</dbReference>
<protein>
    <recommendedName>
        <fullName evidence="5">Pseudouridine synthase</fullName>
        <ecNumber evidence="5">5.4.99.-</ecNumber>
    </recommendedName>
</protein>
<dbReference type="GO" id="GO:0140098">
    <property type="term" value="F:catalytic activity, acting on RNA"/>
    <property type="evidence" value="ECO:0007669"/>
    <property type="project" value="UniProtKB-ARBA"/>
</dbReference>
<evidence type="ECO:0000256" key="1">
    <source>
        <dbReference type="ARBA" id="ARBA00000073"/>
    </source>
</evidence>
<reference evidence="7" key="1">
    <citation type="journal article" date="2014" name="Int. J. Syst. Evol. Microbiol.">
        <title>Complete genome sequence of Corynebacterium casei LMG S-19264T (=DSM 44701T), isolated from a smear-ripened cheese.</title>
        <authorList>
            <consortium name="US DOE Joint Genome Institute (JGI-PGF)"/>
            <person name="Walter F."/>
            <person name="Albersmeier A."/>
            <person name="Kalinowski J."/>
            <person name="Ruckert C."/>
        </authorList>
    </citation>
    <scope>NUCLEOTIDE SEQUENCE</scope>
    <source>
        <strain evidence="7">CGMCC 1.15371</strain>
    </source>
</reference>
<keyword evidence="8" id="KW-1185">Reference proteome</keyword>
<evidence type="ECO:0000313" key="8">
    <source>
        <dbReference type="Proteomes" id="UP000628775"/>
    </source>
</evidence>
<proteinExistence type="inferred from homology"/>
<dbReference type="FunFam" id="3.30.2350.10:FF:000005">
    <property type="entry name" value="Pseudouridine synthase"/>
    <property type="match status" value="1"/>
</dbReference>
<gene>
    <name evidence="7" type="primary">rluD</name>
    <name evidence="7" type="ORF">GCM10011391_32640</name>
</gene>
<dbReference type="EMBL" id="BMIR01000019">
    <property type="protein sequence ID" value="GGE51324.1"/>
    <property type="molecule type" value="Genomic_DNA"/>
</dbReference>
<dbReference type="Proteomes" id="UP000628775">
    <property type="component" value="Unassembled WGS sequence"/>
</dbReference>
<dbReference type="InterPro" id="IPR006145">
    <property type="entry name" value="PsdUridine_synth_RsuA/RluA"/>
</dbReference>
<dbReference type="PROSITE" id="PS01129">
    <property type="entry name" value="PSI_RLU"/>
    <property type="match status" value="1"/>
</dbReference>
<accession>A0A8J3E0J6</accession>
<feature type="domain" description="Pseudouridine synthase RsuA/RluA-like" evidence="6">
    <location>
        <begin position="94"/>
        <end position="243"/>
    </location>
</feature>
<dbReference type="InterPro" id="IPR020103">
    <property type="entry name" value="PsdUridine_synth_cat_dom_sf"/>
</dbReference>
<comment type="function">
    <text evidence="5">Responsible for synthesis of pseudouridine from uracil.</text>
</comment>
<dbReference type="AlphaFoldDB" id="A0A8J3E0J6"/>
<evidence type="ECO:0000256" key="2">
    <source>
        <dbReference type="ARBA" id="ARBA00010876"/>
    </source>
</evidence>
<keyword evidence="3 5" id="KW-0413">Isomerase</keyword>
<dbReference type="InterPro" id="IPR050188">
    <property type="entry name" value="RluA_PseudoU_synthase"/>
</dbReference>
<feature type="active site" evidence="4">
    <location>
        <position position="139"/>
    </location>
</feature>
<dbReference type="CDD" id="cd02869">
    <property type="entry name" value="PseudoU_synth_RluA_like"/>
    <property type="match status" value="1"/>
</dbReference>
<organism evidence="7 8">
    <name type="scientific">Pullulanibacillus camelliae</name>
    <dbReference type="NCBI Taxonomy" id="1707096"/>
    <lineage>
        <taxon>Bacteria</taxon>
        <taxon>Bacillati</taxon>
        <taxon>Bacillota</taxon>
        <taxon>Bacilli</taxon>
        <taxon>Bacillales</taxon>
        <taxon>Sporolactobacillaceae</taxon>
        <taxon>Pullulanibacillus</taxon>
    </lineage>
</organism>
<dbReference type="PANTHER" id="PTHR21600:SF35">
    <property type="entry name" value="PSEUDOURIDINE SYNTHASE"/>
    <property type="match status" value="1"/>
</dbReference>
<reference evidence="7" key="2">
    <citation type="submission" date="2020-09" db="EMBL/GenBank/DDBJ databases">
        <authorList>
            <person name="Sun Q."/>
            <person name="Zhou Y."/>
        </authorList>
    </citation>
    <scope>NUCLEOTIDE SEQUENCE</scope>
    <source>
        <strain evidence="7">CGMCC 1.15371</strain>
    </source>
</reference>
<evidence type="ECO:0000313" key="7">
    <source>
        <dbReference type="EMBL" id="GGE51324.1"/>
    </source>
</evidence>
<evidence type="ECO:0000256" key="3">
    <source>
        <dbReference type="ARBA" id="ARBA00023235"/>
    </source>
</evidence>
<dbReference type="NCBIfam" id="TIGR00005">
    <property type="entry name" value="rluA_subfam"/>
    <property type="match status" value="1"/>
</dbReference>
<dbReference type="SUPFAM" id="SSF55120">
    <property type="entry name" value="Pseudouridine synthase"/>
    <property type="match status" value="1"/>
</dbReference>
<dbReference type="Pfam" id="PF00849">
    <property type="entry name" value="PseudoU_synth_2"/>
    <property type="match status" value="1"/>
</dbReference>
<dbReference type="EC" id="5.4.99.-" evidence="5"/>
<comment type="similarity">
    <text evidence="2 5">Belongs to the pseudouridine synthase RluA family.</text>
</comment>
<dbReference type="GO" id="GO:0003723">
    <property type="term" value="F:RNA binding"/>
    <property type="evidence" value="ECO:0007669"/>
    <property type="project" value="InterPro"/>
</dbReference>